<evidence type="ECO:0000313" key="1">
    <source>
        <dbReference type="EMBL" id="SVB69466.1"/>
    </source>
</evidence>
<dbReference type="PANTHER" id="PTHR48084:SF5">
    <property type="entry name" value="BLR6744 PROTEIN"/>
    <property type="match status" value="1"/>
</dbReference>
<accession>A0A382G2C2</accession>
<dbReference type="InterPro" id="IPR051457">
    <property type="entry name" value="2-oxoacid:Fd_oxidoreductase"/>
</dbReference>
<dbReference type="EMBL" id="UINC01053215">
    <property type="protein sequence ID" value="SVB69466.1"/>
    <property type="molecule type" value="Genomic_DNA"/>
</dbReference>
<feature type="non-terminal residue" evidence="1">
    <location>
        <position position="92"/>
    </location>
</feature>
<organism evidence="1">
    <name type="scientific">marine metagenome</name>
    <dbReference type="NCBI Taxonomy" id="408172"/>
    <lineage>
        <taxon>unclassified sequences</taxon>
        <taxon>metagenomes</taxon>
        <taxon>ecological metagenomes</taxon>
    </lineage>
</organism>
<evidence type="ECO:0008006" key="2">
    <source>
        <dbReference type="Google" id="ProtNLM"/>
    </source>
</evidence>
<dbReference type="AlphaFoldDB" id="A0A382G2C2"/>
<dbReference type="PANTHER" id="PTHR48084">
    <property type="entry name" value="2-OXOGLUTARATE OXIDOREDUCTASE SUBUNIT KORB-RELATED"/>
    <property type="match status" value="1"/>
</dbReference>
<protein>
    <recommendedName>
        <fullName evidence="2">Thiamine pyrophosphate enzyme TPP-binding domain-containing protein</fullName>
    </recommendedName>
</protein>
<reference evidence="1" key="1">
    <citation type="submission" date="2018-05" db="EMBL/GenBank/DDBJ databases">
        <authorList>
            <person name="Lanie J.A."/>
            <person name="Ng W.-L."/>
            <person name="Kazmierczak K.M."/>
            <person name="Andrzejewski T.M."/>
            <person name="Davidsen T.M."/>
            <person name="Wayne K.J."/>
            <person name="Tettelin H."/>
            <person name="Glass J.I."/>
            <person name="Rusch D."/>
            <person name="Podicherti R."/>
            <person name="Tsui H.-C.T."/>
            <person name="Winkler M.E."/>
        </authorList>
    </citation>
    <scope>NUCLEOTIDE SEQUENCE</scope>
</reference>
<name>A0A382G2C2_9ZZZZ</name>
<proteinExistence type="predicted"/>
<dbReference type="SUPFAM" id="SSF52518">
    <property type="entry name" value="Thiamin diphosphate-binding fold (THDP-binding)"/>
    <property type="match status" value="1"/>
</dbReference>
<gene>
    <name evidence="1" type="ORF">METZ01_LOCUS222320</name>
</gene>
<sequence length="92" mass="9553">MTFDDYEGVMSTLCAGCGHDSITGAIIQTVFDLNIEPHRMIKLSGIGCSSKTPAYFASQSHGFNAVHGRMPSVATGANAANSELLCLGVSGD</sequence>
<dbReference type="InterPro" id="IPR029061">
    <property type="entry name" value="THDP-binding"/>
</dbReference>